<name>E5B4W2_ERWAM</name>
<gene>
    <name evidence="1" type="primary">ydiZ</name>
    <name evidence="1" type="ORF">EAIL5_1695</name>
</gene>
<dbReference type="Pfam" id="PF11080">
    <property type="entry name" value="GhoS"/>
    <property type="match status" value="1"/>
</dbReference>
<dbReference type="Gene3D" id="3.30.70.2360">
    <property type="match status" value="1"/>
</dbReference>
<dbReference type="AlphaFoldDB" id="E5B4W2"/>
<proteinExistence type="predicted"/>
<evidence type="ECO:0000313" key="1">
    <source>
        <dbReference type="EMBL" id="CBX80515.1"/>
    </source>
</evidence>
<organism evidence="1">
    <name type="scientific">Erwinia amylovora ATCC BAA-2158</name>
    <dbReference type="NCBI Taxonomy" id="889211"/>
    <lineage>
        <taxon>Bacteria</taxon>
        <taxon>Pseudomonadati</taxon>
        <taxon>Pseudomonadota</taxon>
        <taxon>Gammaproteobacteria</taxon>
        <taxon>Enterobacterales</taxon>
        <taxon>Erwiniaceae</taxon>
        <taxon>Erwinia</taxon>
    </lineage>
</organism>
<dbReference type="GO" id="GO:0004521">
    <property type="term" value="F:RNA endonuclease activity"/>
    <property type="evidence" value="ECO:0007669"/>
    <property type="project" value="InterPro"/>
</dbReference>
<dbReference type="EMBL" id="FR719190">
    <property type="protein sequence ID" value="CBX80515.1"/>
    <property type="molecule type" value="Genomic_DNA"/>
</dbReference>
<dbReference type="InterPro" id="IPR038241">
    <property type="entry name" value="GhoS_sf"/>
</dbReference>
<accession>E5B4W2</accession>
<sequence>MSNDEIKQYVVSFRYQEKGLSDLLQLGSILASAGFTTTLNDARGQPHELGSNSFGFVSTLPEDKVRQLARGLGEKGLGILPEVDVEIWQPHPPPSHLNLDKS</sequence>
<protein>
    <submittedName>
        <fullName evidence="1">Uncharacterized protein ydiZ</fullName>
    </submittedName>
</protein>
<reference evidence="1" key="1">
    <citation type="journal article" date="2011" name="J. Bacteriol.">
        <title>Genome Sequence of an Erwinia amylovora Strain with Pathogenicity Restricted to Rubus Plants.</title>
        <authorList>
            <person name="Powney R."/>
            <person name="Smits T.H."/>
            <person name="Sawbridge T."/>
            <person name="Frey B."/>
            <person name="Blom J."/>
            <person name="Frey J.E."/>
            <person name="Plummer K.M."/>
            <person name="Beer S.V."/>
            <person name="Luck J."/>
            <person name="Duffy B."/>
            <person name="Rodoni B."/>
        </authorList>
    </citation>
    <scope>NUCLEOTIDE SEQUENCE</scope>
    <source>
        <strain evidence="1">ATCC BAA-2158</strain>
    </source>
</reference>
<dbReference type="InterPro" id="IPR022597">
    <property type="entry name" value="GhoS"/>
</dbReference>